<dbReference type="EMBL" id="WTYM01000030">
    <property type="protein sequence ID" value="MXO58853.1"/>
    <property type="molecule type" value="Genomic_DNA"/>
</dbReference>
<protein>
    <submittedName>
        <fullName evidence="3">Sporulation protein SsgA</fullName>
    </submittedName>
</protein>
<feature type="region of interest" description="Disordered" evidence="1">
    <location>
        <begin position="222"/>
        <end position="274"/>
    </location>
</feature>
<comment type="caution">
    <text evidence="3">The sequence shown here is derived from an EMBL/GenBank/DDBJ whole genome shotgun (WGS) entry which is preliminary data.</text>
</comment>
<evidence type="ECO:0000259" key="2">
    <source>
        <dbReference type="Pfam" id="PF05036"/>
    </source>
</evidence>
<dbReference type="PANTHER" id="PTHR34183">
    <property type="entry name" value="ENDOLYTIC PEPTIDOGLYCAN TRANSGLYCOSYLASE RLPA"/>
    <property type="match status" value="1"/>
</dbReference>
<organism evidence="3 4">
    <name type="scientific">Croceibacterium salegens</name>
    <dbReference type="NCBI Taxonomy" id="1737568"/>
    <lineage>
        <taxon>Bacteria</taxon>
        <taxon>Pseudomonadati</taxon>
        <taxon>Pseudomonadota</taxon>
        <taxon>Alphaproteobacteria</taxon>
        <taxon>Sphingomonadales</taxon>
        <taxon>Erythrobacteraceae</taxon>
        <taxon>Croceibacterium</taxon>
    </lineage>
</organism>
<accession>A0A6I4SSJ5</accession>
<feature type="compositionally biased region" description="Low complexity" evidence="1">
    <location>
        <begin position="225"/>
        <end position="237"/>
    </location>
</feature>
<proteinExistence type="predicted"/>
<name>A0A6I4SSJ5_9SPHN</name>
<dbReference type="AlphaFoldDB" id="A0A6I4SSJ5"/>
<dbReference type="RefSeq" id="WP_159792701.1">
    <property type="nucleotide sequence ID" value="NZ_WTYM01000030.1"/>
</dbReference>
<evidence type="ECO:0000313" key="4">
    <source>
        <dbReference type="Proteomes" id="UP000433652"/>
    </source>
</evidence>
<keyword evidence="4" id="KW-1185">Reference proteome</keyword>
<dbReference type="PROSITE" id="PS51257">
    <property type="entry name" value="PROKAR_LIPOPROTEIN"/>
    <property type="match status" value="1"/>
</dbReference>
<dbReference type="InterPro" id="IPR007730">
    <property type="entry name" value="SPOR-like_dom"/>
</dbReference>
<reference evidence="3 4" key="1">
    <citation type="submission" date="2019-12" db="EMBL/GenBank/DDBJ databases">
        <title>Genomic-based taxomic classification of the family Erythrobacteraceae.</title>
        <authorList>
            <person name="Xu L."/>
        </authorList>
    </citation>
    <scope>NUCLEOTIDE SEQUENCE [LARGE SCALE GENOMIC DNA]</scope>
    <source>
        <strain evidence="3 4">MCCC 1K01500</strain>
    </source>
</reference>
<dbReference type="Proteomes" id="UP000433652">
    <property type="component" value="Unassembled WGS sequence"/>
</dbReference>
<feature type="compositionally biased region" description="Low complexity" evidence="1">
    <location>
        <begin position="264"/>
        <end position="274"/>
    </location>
</feature>
<evidence type="ECO:0000313" key="3">
    <source>
        <dbReference type="EMBL" id="MXO58853.1"/>
    </source>
</evidence>
<dbReference type="CDD" id="cd22268">
    <property type="entry name" value="DPBB_RlpA-like"/>
    <property type="match status" value="1"/>
</dbReference>
<dbReference type="Gene3D" id="2.40.40.10">
    <property type="entry name" value="RlpA-like domain"/>
    <property type="match status" value="1"/>
</dbReference>
<dbReference type="SUPFAM" id="SSF110997">
    <property type="entry name" value="Sporulation related repeat"/>
    <property type="match status" value="1"/>
</dbReference>
<gene>
    <name evidence="3" type="ORF">GRI89_04775</name>
</gene>
<sequence length="351" mass="36233">MRLPVEDFRRRALRIGLIALGPTALSGCAVFGSDSDFADLGPAPTGPAYQNAGTGPAADYPVVVGDPYRIGSTVFTPADTLNYDEVGYAVADSGNGVSGSHHTLPLPSYIEVTALDTGKTILVRLERRGPMNGDSLVALSPAAFAQIGAAPGVPVRVRRVNPQEEERAMLRLGQTAPSRMDTPESLLAVLKRKLPASGSVQLARSEPPRPIAGVAVAPSNVGQSAAPAYAPPAQARPTSAPALPPLGQSQAQQAYSAPPPAYSPPQRVAQPAPVQPQVASASNGAFIVQVAALSSYDSAQRVANVIGGRVTQTGSLFRIRTGPFATRGQAEASLAKVRAAGYSDARIFTNG</sequence>
<dbReference type="GO" id="GO:0042834">
    <property type="term" value="F:peptidoglycan binding"/>
    <property type="evidence" value="ECO:0007669"/>
    <property type="project" value="InterPro"/>
</dbReference>
<dbReference type="Gene3D" id="3.30.70.1070">
    <property type="entry name" value="Sporulation related repeat"/>
    <property type="match status" value="1"/>
</dbReference>
<dbReference type="GO" id="GO:0009279">
    <property type="term" value="C:cell outer membrane"/>
    <property type="evidence" value="ECO:0007669"/>
    <property type="project" value="TreeGrafter"/>
</dbReference>
<dbReference type="PANTHER" id="PTHR34183:SF1">
    <property type="entry name" value="ENDOLYTIC PEPTIDOGLYCAN TRANSGLYCOSYLASE RLPA"/>
    <property type="match status" value="1"/>
</dbReference>
<feature type="domain" description="SPOR" evidence="2">
    <location>
        <begin position="283"/>
        <end position="344"/>
    </location>
</feature>
<evidence type="ECO:0000256" key="1">
    <source>
        <dbReference type="SAM" id="MobiDB-lite"/>
    </source>
</evidence>
<dbReference type="Pfam" id="PF05036">
    <property type="entry name" value="SPOR"/>
    <property type="match status" value="1"/>
</dbReference>
<dbReference type="InterPro" id="IPR036908">
    <property type="entry name" value="RlpA-like_sf"/>
</dbReference>
<dbReference type="InterPro" id="IPR036680">
    <property type="entry name" value="SPOR-like_sf"/>
</dbReference>
<dbReference type="OrthoDB" id="9779128at2"/>